<sequence>MRSIFPRLRERLPLVAALGALLLLVSCTRVGLVYRNLDVLIPWSVNEYLSMTTEQEQTFKTRLQEHLAWHCKTQLPAYLEWLNEINREVETGQVTEANLRARLEEAKGAIEEIAKEITPSTVQLLRKLTDAQVQELYDSLDKDMRQRREKLRDEWDDRLEERTERMEKRLGNWLGRLSPAQRQRVSEWALSLGDQNGLWLDNRARWQAEFRDALAHRQADDFPARIARLLQRREELWNEQYRQTFARNEQAAIRLLVDVMALADDKQRTRLLNRLDGMHTDFASLACLNGGG</sequence>
<dbReference type="PIRSF" id="PIRSF028200">
    <property type="entry name" value="UCP028200"/>
    <property type="match status" value="1"/>
</dbReference>
<name>A0A1G9H0B1_9PSED</name>
<dbReference type="PROSITE" id="PS51257">
    <property type="entry name" value="PROKAR_LIPOPROTEIN"/>
    <property type="match status" value="1"/>
</dbReference>
<reference evidence="1 2" key="1">
    <citation type="submission" date="2016-10" db="EMBL/GenBank/DDBJ databases">
        <authorList>
            <person name="de Groot N.N."/>
        </authorList>
    </citation>
    <scope>NUCLEOTIDE SEQUENCE [LARGE SCALE GENOMIC DNA]</scope>
    <source>
        <strain evidence="1 2">JCM 21544</strain>
    </source>
</reference>
<evidence type="ECO:0008006" key="3">
    <source>
        <dbReference type="Google" id="ProtNLM"/>
    </source>
</evidence>
<dbReference type="Proteomes" id="UP000198706">
    <property type="component" value="Unassembled WGS sequence"/>
</dbReference>
<dbReference type="RefSeq" id="WP_244506004.1">
    <property type="nucleotide sequence ID" value="NZ_FNFD01000014.1"/>
</dbReference>
<dbReference type="InterPro" id="IPR016875">
    <property type="entry name" value="UCP028200"/>
</dbReference>
<evidence type="ECO:0000313" key="2">
    <source>
        <dbReference type="Proteomes" id="UP000198706"/>
    </source>
</evidence>
<protein>
    <recommendedName>
        <fullName evidence="3">Lipoprotein</fullName>
    </recommendedName>
</protein>
<gene>
    <name evidence="1" type="ORF">SAMN05216186_11467</name>
</gene>
<dbReference type="EMBL" id="FNFD01000014">
    <property type="protein sequence ID" value="SDL06388.1"/>
    <property type="molecule type" value="Genomic_DNA"/>
</dbReference>
<accession>A0A1G9H0B1</accession>
<dbReference type="STRING" id="137658.SAMN05216186_11467"/>
<proteinExistence type="predicted"/>
<dbReference type="Pfam" id="PF19795">
    <property type="entry name" value="DUF6279"/>
    <property type="match status" value="1"/>
</dbReference>
<dbReference type="AlphaFoldDB" id="A0A1G9H0B1"/>
<evidence type="ECO:0000313" key="1">
    <source>
        <dbReference type="EMBL" id="SDL06388.1"/>
    </source>
</evidence>
<organism evidence="1 2">
    <name type="scientific">Pseudomonas indica</name>
    <dbReference type="NCBI Taxonomy" id="137658"/>
    <lineage>
        <taxon>Bacteria</taxon>
        <taxon>Pseudomonadati</taxon>
        <taxon>Pseudomonadota</taxon>
        <taxon>Gammaproteobacteria</taxon>
        <taxon>Pseudomonadales</taxon>
        <taxon>Pseudomonadaceae</taxon>
        <taxon>Pseudomonas</taxon>
    </lineage>
</organism>
<keyword evidence="2" id="KW-1185">Reference proteome</keyword>